<evidence type="ECO:0000313" key="3">
    <source>
        <dbReference type="EMBL" id="PAV21573.1"/>
    </source>
</evidence>
<proteinExistence type="predicted"/>
<dbReference type="InterPro" id="IPR045340">
    <property type="entry name" value="DUF6533"/>
</dbReference>
<evidence type="ECO:0000256" key="1">
    <source>
        <dbReference type="SAM" id="Phobius"/>
    </source>
</evidence>
<gene>
    <name evidence="3" type="ORF">PNOK_0153000</name>
</gene>
<dbReference type="Pfam" id="PF20151">
    <property type="entry name" value="DUF6533"/>
    <property type="match status" value="1"/>
</dbReference>
<sequence length="156" mass="17756">MEVSDFKDLEILRYVLIAGFAFLVYDSLLCLGDEVRLIWINLFTRSRKTRKFDILAKLLYLFGRYSAILNCILILIALLPIHDNIGTLWAMAFLRTANVIITSQAKPPLIFLGILLSGTTLMTISCRAFLYLLQIDAEKCYAMYIDKSTGTYLLDA</sequence>
<accession>A0A286UPQ0</accession>
<feature type="transmembrane region" description="Helical" evidence="1">
    <location>
        <begin position="54"/>
        <end position="79"/>
    </location>
</feature>
<reference evidence="3 4" key="1">
    <citation type="journal article" date="2017" name="Mol. Ecol.">
        <title>Comparative and population genomic landscape of Phellinus noxius: A hypervariable fungus causing root rot in trees.</title>
        <authorList>
            <person name="Chung C.L."/>
            <person name="Lee T.J."/>
            <person name="Akiba M."/>
            <person name="Lee H.H."/>
            <person name="Kuo T.H."/>
            <person name="Liu D."/>
            <person name="Ke H.M."/>
            <person name="Yokoi T."/>
            <person name="Roa M.B."/>
            <person name="Lu M.J."/>
            <person name="Chang Y.Y."/>
            <person name="Ann P.J."/>
            <person name="Tsai J.N."/>
            <person name="Chen C.Y."/>
            <person name="Tzean S.S."/>
            <person name="Ota Y."/>
            <person name="Hattori T."/>
            <person name="Sahashi N."/>
            <person name="Liou R.F."/>
            <person name="Kikuchi T."/>
            <person name="Tsai I.J."/>
        </authorList>
    </citation>
    <scope>NUCLEOTIDE SEQUENCE [LARGE SCALE GENOMIC DNA]</scope>
    <source>
        <strain evidence="3 4">FFPRI411160</strain>
    </source>
</reference>
<keyword evidence="4" id="KW-1185">Reference proteome</keyword>
<dbReference type="InParanoid" id="A0A286UPQ0"/>
<keyword evidence="1" id="KW-0812">Transmembrane</keyword>
<evidence type="ECO:0000313" key="4">
    <source>
        <dbReference type="Proteomes" id="UP000217199"/>
    </source>
</evidence>
<dbReference type="AlphaFoldDB" id="A0A286UPQ0"/>
<dbReference type="Proteomes" id="UP000217199">
    <property type="component" value="Unassembled WGS sequence"/>
</dbReference>
<dbReference type="OrthoDB" id="2675435at2759"/>
<feature type="transmembrane region" description="Helical" evidence="1">
    <location>
        <begin position="109"/>
        <end position="133"/>
    </location>
</feature>
<name>A0A286UPQ0_9AGAM</name>
<evidence type="ECO:0000259" key="2">
    <source>
        <dbReference type="Pfam" id="PF20151"/>
    </source>
</evidence>
<feature type="domain" description="DUF6533" evidence="2">
    <location>
        <begin position="14"/>
        <end position="69"/>
    </location>
</feature>
<keyword evidence="1" id="KW-0472">Membrane</keyword>
<protein>
    <recommendedName>
        <fullName evidence="2">DUF6533 domain-containing protein</fullName>
    </recommendedName>
</protein>
<dbReference type="EMBL" id="NBII01000002">
    <property type="protein sequence ID" value="PAV21573.1"/>
    <property type="molecule type" value="Genomic_DNA"/>
</dbReference>
<comment type="caution">
    <text evidence="3">The sequence shown here is derived from an EMBL/GenBank/DDBJ whole genome shotgun (WGS) entry which is preliminary data.</text>
</comment>
<keyword evidence="1" id="KW-1133">Transmembrane helix</keyword>
<organism evidence="3 4">
    <name type="scientific">Pyrrhoderma noxium</name>
    <dbReference type="NCBI Taxonomy" id="2282107"/>
    <lineage>
        <taxon>Eukaryota</taxon>
        <taxon>Fungi</taxon>
        <taxon>Dikarya</taxon>
        <taxon>Basidiomycota</taxon>
        <taxon>Agaricomycotina</taxon>
        <taxon>Agaricomycetes</taxon>
        <taxon>Hymenochaetales</taxon>
        <taxon>Hymenochaetaceae</taxon>
        <taxon>Pyrrhoderma</taxon>
    </lineage>
</organism>
<feature type="transmembrane region" description="Helical" evidence="1">
    <location>
        <begin position="12"/>
        <end position="33"/>
    </location>
</feature>